<feature type="transmembrane region" description="Helical" evidence="2">
    <location>
        <begin position="321"/>
        <end position="342"/>
    </location>
</feature>
<keyword evidence="4" id="KW-1185">Reference proteome</keyword>
<feature type="compositionally biased region" description="Low complexity" evidence="1">
    <location>
        <begin position="413"/>
        <end position="436"/>
    </location>
</feature>
<keyword evidence="2" id="KW-1133">Transmembrane helix</keyword>
<feature type="compositionally biased region" description="Acidic residues" evidence="1">
    <location>
        <begin position="451"/>
        <end position="466"/>
    </location>
</feature>
<feature type="compositionally biased region" description="Low complexity" evidence="1">
    <location>
        <begin position="386"/>
        <end position="398"/>
    </location>
</feature>
<feature type="region of interest" description="Disordered" evidence="1">
    <location>
        <begin position="353"/>
        <end position="476"/>
    </location>
</feature>
<feature type="region of interest" description="Disordered" evidence="1">
    <location>
        <begin position="242"/>
        <end position="316"/>
    </location>
</feature>
<dbReference type="Gene3D" id="1.10.1740.10">
    <property type="match status" value="1"/>
</dbReference>
<gene>
    <name evidence="3" type="ORF">ABUK86_27665</name>
</gene>
<evidence type="ECO:0000256" key="1">
    <source>
        <dbReference type="SAM" id="MobiDB-lite"/>
    </source>
</evidence>
<feature type="compositionally biased region" description="Basic and acidic residues" evidence="1">
    <location>
        <begin position="285"/>
        <end position="295"/>
    </location>
</feature>
<evidence type="ECO:0000313" key="4">
    <source>
        <dbReference type="Proteomes" id="UP001432401"/>
    </source>
</evidence>
<evidence type="ECO:0000256" key="2">
    <source>
        <dbReference type="SAM" id="Phobius"/>
    </source>
</evidence>
<evidence type="ECO:0000313" key="3">
    <source>
        <dbReference type="EMBL" id="MES0837581.1"/>
    </source>
</evidence>
<feature type="region of interest" description="Disordered" evidence="1">
    <location>
        <begin position="158"/>
        <end position="192"/>
    </location>
</feature>
<comment type="caution">
    <text evidence="3">The sequence shown here is derived from an EMBL/GenBank/DDBJ whole genome shotgun (WGS) entry which is preliminary data.</text>
</comment>
<reference evidence="3 4" key="1">
    <citation type="submission" date="2024-06" db="EMBL/GenBank/DDBJ databases">
        <authorList>
            <person name="Bataeva Y.V."/>
            <person name="Grigorian L.N."/>
            <person name="Solomentsev V.I."/>
        </authorList>
    </citation>
    <scope>NUCLEOTIDE SEQUENCE [LARGE SCALE GENOMIC DNA]</scope>
    <source>
        <strain evidence="4">SCPM-O-B-12605 (RCAM04882)</strain>
    </source>
</reference>
<proteinExistence type="predicted"/>
<organism evidence="3 4">
    <name type="scientific">Nocardiopsis tropica</name>
    <dbReference type="NCBI Taxonomy" id="109330"/>
    <lineage>
        <taxon>Bacteria</taxon>
        <taxon>Bacillati</taxon>
        <taxon>Actinomycetota</taxon>
        <taxon>Actinomycetes</taxon>
        <taxon>Streptosporangiales</taxon>
        <taxon>Nocardiopsidaceae</taxon>
        <taxon>Nocardiopsis</taxon>
    </lineage>
</organism>
<sequence>MTRDGETGEPARTAIEALYDAFAPPLYRYAWALLGDGPEQVSDAVHDGLVAGVVLDARRSDPADRGPWLYALVRSACQRRGLAHVSPYTGLATVPAEAPVARMFAGLPASHRELVELHLRHALPTSATARVLGLDPAICGELTRSAIRRAAECLAEETGGSALADRGEAPPEGTRAGEALPDAPGGIGSPGSAAWRAQVHEVSSALALLRPPGPPPGLRERVLLTCLDPGSSGVRDRIAAQMHPLTGEGYPLHRSRVPGEPEEVPEAFEPGPEPLPRALPGDRLTTADHPAHEEGATPLPGPRPEQDDEGARRRRADHRRWSLPAVSGLATVAVAVSLWAWASAVGGPSTMIGTAPAEAERGPGASDVETASTASDAKPEAGPTGPDSEPTAPASPEAPGKPGDDAPGEEASGEGTPDGGAAPAPSAGEQSPPADGGPDDDPDGSDRDGSGDDDAPGDPSEEDGSDDGGGGGGLFDGLLGLLFGGG</sequence>
<keyword evidence="2" id="KW-0472">Membrane</keyword>
<protein>
    <submittedName>
        <fullName evidence="3">Sigma-70 family RNA polymerase sigma factor</fullName>
    </submittedName>
</protein>
<dbReference type="SUPFAM" id="SSF88946">
    <property type="entry name" value="Sigma2 domain of RNA polymerase sigma factors"/>
    <property type="match status" value="1"/>
</dbReference>
<dbReference type="EMBL" id="JBEQNB010000019">
    <property type="protein sequence ID" value="MES0837581.1"/>
    <property type="molecule type" value="Genomic_DNA"/>
</dbReference>
<dbReference type="RefSeq" id="WP_352986486.1">
    <property type="nucleotide sequence ID" value="NZ_JBEQNA010000019.1"/>
</dbReference>
<accession>A0ABV2A2J1</accession>
<keyword evidence="2" id="KW-0812">Transmembrane</keyword>
<name>A0ABV2A2J1_9ACTN</name>
<dbReference type="InterPro" id="IPR013325">
    <property type="entry name" value="RNA_pol_sigma_r2"/>
</dbReference>
<dbReference type="Proteomes" id="UP001432401">
    <property type="component" value="Unassembled WGS sequence"/>
</dbReference>